<keyword evidence="2" id="KW-1185">Reference proteome</keyword>
<dbReference type="Gene3D" id="3.40.50.2000">
    <property type="entry name" value="Glycogen Phosphorylase B"/>
    <property type="match status" value="1"/>
</dbReference>
<protein>
    <recommendedName>
        <fullName evidence="3">Glycosyltransferase</fullName>
    </recommendedName>
</protein>
<reference evidence="2" key="1">
    <citation type="journal article" date="2019" name="Int. J. Syst. Evol. Microbiol.">
        <title>The Global Catalogue of Microorganisms (GCM) 10K type strain sequencing project: providing services to taxonomists for standard genome sequencing and annotation.</title>
        <authorList>
            <consortium name="The Broad Institute Genomics Platform"/>
            <consortium name="The Broad Institute Genome Sequencing Center for Infectious Disease"/>
            <person name="Wu L."/>
            <person name="Ma J."/>
        </authorList>
    </citation>
    <scope>NUCLEOTIDE SEQUENCE [LARGE SCALE GENOMIC DNA]</scope>
    <source>
        <strain evidence="2">KCTC 62164</strain>
    </source>
</reference>
<proteinExistence type="predicted"/>
<comment type="caution">
    <text evidence="1">The sequence shown here is derived from an EMBL/GenBank/DDBJ whole genome shotgun (WGS) entry which is preliminary data.</text>
</comment>
<organism evidence="1 2">
    <name type="scientific">Kordiimonas pumila</name>
    <dbReference type="NCBI Taxonomy" id="2161677"/>
    <lineage>
        <taxon>Bacteria</taxon>
        <taxon>Pseudomonadati</taxon>
        <taxon>Pseudomonadota</taxon>
        <taxon>Alphaproteobacteria</taxon>
        <taxon>Kordiimonadales</taxon>
        <taxon>Kordiimonadaceae</taxon>
        <taxon>Kordiimonas</taxon>
    </lineage>
</organism>
<evidence type="ECO:0008006" key="3">
    <source>
        <dbReference type="Google" id="ProtNLM"/>
    </source>
</evidence>
<gene>
    <name evidence="1" type="ORF">ACFOKA_17665</name>
</gene>
<dbReference type="EMBL" id="JBHRSL010000028">
    <property type="protein sequence ID" value="MFC3053731.1"/>
    <property type="molecule type" value="Genomic_DNA"/>
</dbReference>
<evidence type="ECO:0000313" key="2">
    <source>
        <dbReference type="Proteomes" id="UP001595444"/>
    </source>
</evidence>
<name>A0ABV7DA02_9PROT</name>
<dbReference type="RefSeq" id="WP_194214450.1">
    <property type="nucleotide sequence ID" value="NZ_CP061205.1"/>
</dbReference>
<accession>A0ABV7DA02</accession>
<evidence type="ECO:0000313" key="1">
    <source>
        <dbReference type="EMBL" id="MFC3053731.1"/>
    </source>
</evidence>
<sequence length="404" mass="43803">MFYVNGSGVVCCVVWGDNWFMKNKKIAVINTANRPWAVIDTPVLMATCANAVVKEFYFSPSGRAFEVSDLGIDQTVAVMDGEQALYAALKAFNPDILYLRVAPHTRSEYLYSCLRQQVSAAKLFVEFYDLSLLFTRDAVGYIYGNDAAKVATASCRAALEGADGLIVKMGGKAFQDWAAGCKAPIISVFPALEGGEKANGQRADKTGVRKLLYAGSASARELNPDSGKTDGANLVRYFDAIAADKSLSLDIYNAAHSLPHEDVSVKFAALIERYGAQQNVHYHRASPRQYISDKAAGYDLGLCCAHYRDDTVMDVTRFGLPNRMMTYVDAGLPVIIDDAFAFAADLISRFGAGAVVPAGNMAVFLETIKGLNLLEAKAGVRALKHYMQTENTQNLAALKAMLMG</sequence>
<dbReference type="Proteomes" id="UP001595444">
    <property type="component" value="Unassembled WGS sequence"/>
</dbReference>